<feature type="transmembrane region" description="Helical" evidence="2">
    <location>
        <begin position="117"/>
        <end position="134"/>
    </location>
</feature>
<name>A0AA40HQP3_CNENI</name>
<dbReference type="AlphaFoldDB" id="A0AA40HQP3"/>
<evidence type="ECO:0000313" key="3">
    <source>
        <dbReference type="EMBL" id="KAK1335210.1"/>
    </source>
</evidence>
<keyword evidence="2" id="KW-0812">Transmembrane</keyword>
<comment type="caution">
    <text evidence="3">The sequence shown here is derived from an EMBL/GenBank/DDBJ whole genome shotgun (WGS) entry which is preliminary data.</text>
</comment>
<evidence type="ECO:0000256" key="2">
    <source>
        <dbReference type="SAM" id="Phobius"/>
    </source>
</evidence>
<organism evidence="3 4">
    <name type="scientific">Cnephaeus nilssonii</name>
    <name type="common">Northern bat</name>
    <name type="synonym">Eptesicus nilssonii</name>
    <dbReference type="NCBI Taxonomy" id="3371016"/>
    <lineage>
        <taxon>Eukaryota</taxon>
        <taxon>Metazoa</taxon>
        <taxon>Chordata</taxon>
        <taxon>Craniata</taxon>
        <taxon>Vertebrata</taxon>
        <taxon>Euteleostomi</taxon>
        <taxon>Mammalia</taxon>
        <taxon>Eutheria</taxon>
        <taxon>Laurasiatheria</taxon>
        <taxon>Chiroptera</taxon>
        <taxon>Yangochiroptera</taxon>
        <taxon>Vespertilionidae</taxon>
        <taxon>Cnephaeus</taxon>
    </lineage>
</organism>
<evidence type="ECO:0000256" key="1">
    <source>
        <dbReference type="SAM" id="MobiDB-lite"/>
    </source>
</evidence>
<feature type="region of interest" description="Disordered" evidence="1">
    <location>
        <begin position="1"/>
        <end position="97"/>
    </location>
</feature>
<feature type="compositionally biased region" description="Pro residues" evidence="1">
    <location>
        <begin position="38"/>
        <end position="49"/>
    </location>
</feature>
<evidence type="ECO:0000313" key="4">
    <source>
        <dbReference type="Proteomes" id="UP001177744"/>
    </source>
</evidence>
<sequence length="136" mass="14619">MRLSITPYGKTWKPNEAEPKARAQEAKAAPPDAELEASPPPEFLPPPAASPAAAVEPGPAPEETEETEAPPPLDEEPSLEPMLAPASEEELPVGGPAQGPLVECAHLVLRAKLVSPLLFEIFLFCFYFVVYLFSTE</sequence>
<proteinExistence type="predicted"/>
<dbReference type="EMBL" id="JAULJE010000014">
    <property type="protein sequence ID" value="KAK1335210.1"/>
    <property type="molecule type" value="Genomic_DNA"/>
</dbReference>
<gene>
    <name evidence="3" type="ORF">QTO34_004794</name>
</gene>
<keyword evidence="2" id="KW-0472">Membrane</keyword>
<feature type="compositionally biased region" description="Acidic residues" evidence="1">
    <location>
        <begin position="62"/>
        <end position="78"/>
    </location>
</feature>
<protein>
    <submittedName>
        <fullName evidence="3">Uncharacterized protein</fullName>
    </submittedName>
</protein>
<feature type="compositionally biased region" description="Basic and acidic residues" evidence="1">
    <location>
        <begin position="13"/>
        <end position="25"/>
    </location>
</feature>
<dbReference type="Proteomes" id="UP001177744">
    <property type="component" value="Unassembled WGS sequence"/>
</dbReference>
<reference evidence="3" key="1">
    <citation type="submission" date="2023-06" db="EMBL/GenBank/DDBJ databases">
        <title>Reference genome for the Northern bat (Eptesicus nilssonii), a most northern bat species.</title>
        <authorList>
            <person name="Laine V.N."/>
            <person name="Pulliainen A.T."/>
            <person name="Lilley T.M."/>
        </authorList>
    </citation>
    <scope>NUCLEOTIDE SEQUENCE</scope>
    <source>
        <strain evidence="3">BLF_Eptnil</strain>
        <tissue evidence="3">Kidney</tissue>
    </source>
</reference>
<accession>A0AA40HQP3</accession>
<keyword evidence="4" id="KW-1185">Reference proteome</keyword>
<keyword evidence="2" id="KW-1133">Transmembrane helix</keyword>